<sequence>MPGNFPNQENLFLETVSVTCQRLLSPLLYQKMASGPFSLLGRGEAQQETSAQIFKTVDCSCGKLVEPVSRFPFESDSEQPALEGVRHLPDRDRVLEPLHMLNWIILAGVERHDRIPEALWDRG</sequence>
<proteinExistence type="predicted"/>
<evidence type="ECO:0000313" key="1">
    <source>
        <dbReference type="EMBL" id="KAK8954760.1"/>
    </source>
</evidence>
<protein>
    <submittedName>
        <fullName evidence="1">Uncharacterized protein</fullName>
    </submittedName>
</protein>
<keyword evidence="2" id="KW-1185">Reference proteome</keyword>
<evidence type="ECO:0000313" key="2">
    <source>
        <dbReference type="Proteomes" id="UP001418222"/>
    </source>
</evidence>
<dbReference type="Proteomes" id="UP001418222">
    <property type="component" value="Unassembled WGS sequence"/>
</dbReference>
<comment type="caution">
    <text evidence="1">The sequence shown here is derived from an EMBL/GenBank/DDBJ whole genome shotgun (WGS) entry which is preliminary data.</text>
</comment>
<organism evidence="1 2">
    <name type="scientific">Platanthera zijinensis</name>
    <dbReference type="NCBI Taxonomy" id="2320716"/>
    <lineage>
        <taxon>Eukaryota</taxon>
        <taxon>Viridiplantae</taxon>
        <taxon>Streptophyta</taxon>
        <taxon>Embryophyta</taxon>
        <taxon>Tracheophyta</taxon>
        <taxon>Spermatophyta</taxon>
        <taxon>Magnoliopsida</taxon>
        <taxon>Liliopsida</taxon>
        <taxon>Asparagales</taxon>
        <taxon>Orchidaceae</taxon>
        <taxon>Orchidoideae</taxon>
        <taxon>Orchideae</taxon>
        <taxon>Orchidinae</taxon>
        <taxon>Platanthera</taxon>
    </lineage>
</organism>
<dbReference type="EMBL" id="JBBWWQ010000002">
    <property type="protein sequence ID" value="KAK8954760.1"/>
    <property type="molecule type" value="Genomic_DNA"/>
</dbReference>
<reference evidence="1 2" key="1">
    <citation type="journal article" date="2022" name="Nat. Plants">
        <title>Genomes of leafy and leafless Platanthera orchids illuminate the evolution of mycoheterotrophy.</title>
        <authorList>
            <person name="Li M.H."/>
            <person name="Liu K.W."/>
            <person name="Li Z."/>
            <person name="Lu H.C."/>
            <person name="Ye Q.L."/>
            <person name="Zhang D."/>
            <person name="Wang J.Y."/>
            <person name="Li Y.F."/>
            <person name="Zhong Z.M."/>
            <person name="Liu X."/>
            <person name="Yu X."/>
            <person name="Liu D.K."/>
            <person name="Tu X.D."/>
            <person name="Liu B."/>
            <person name="Hao Y."/>
            <person name="Liao X.Y."/>
            <person name="Jiang Y.T."/>
            <person name="Sun W.H."/>
            <person name="Chen J."/>
            <person name="Chen Y.Q."/>
            <person name="Ai Y."/>
            <person name="Zhai J.W."/>
            <person name="Wu S.S."/>
            <person name="Zhou Z."/>
            <person name="Hsiao Y.Y."/>
            <person name="Wu W.L."/>
            <person name="Chen Y.Y."/>
            <person name="Lin Y.F."/>
            <person name="Hsu J.L."/>
            <person name="Li C.Y."/>
            <person name="Wang Z.W."/>
            <person name="Zhao X."/>
            <person name="Zhong W.Y."/>
            <person name="Ma X.K."/>
            <person name="Ma L."/>
            <person name="Huang J."/>
            <person name="Chen G.Z."/>
            <person name="Huang M.Z."/>
            <person name="Huang L."/>
            <person name="Peng D.H."/>
            <person name="Luo Y.B."/>
            <person name="Zou S.Q."/>
            <person name="Chen S.P."/>
            <person name="Lan S."/>
            <person name="Tsai W.C."/>
            <person name="Van de Peer Y."/>
            <person name="Liu Z.J."/>
        </authorList>
    </citation>
    <scope>NUCLEOTIDE SEQUENCE [LARGE SCALE GENOMIC DNA]</scope>
    <source>
        <strain evidence="1">Lor287</strain>
    </source>
</reference>
<name>A0AAP0GEM9_9ASPA</name>
<gene>
    <name evidence="1" type="ORF">KSP39_PZI001901</name>
</gene>
<accession>A0AAP0GEM9</accession>
<dbReference type="AlphaFoldDB" id="A0AAP0GEM9"/>